<keyword evidence="1" id="KW-0118">Viral capsid assembly</keyword>
<evidence type="ECO:0000256" key="3">
    <source>
        <dbReference type="ARBA" id="ARBA00023219"/>
    </source>
</evidence>
<keyword evidence="2" id="KW-1162">Viral penetration into host cytoplasm</keyword>
<keyword evidence="2" id="KW-1160">Virus entry into host cell</keyword>
<dbReference type="Pfam" id="PF04860">
    <property type="entry name" value="Phage_portal"/>
    <property type="match status" value="1"/>
</dbReference>
<accession>A0A8S5MDC1</accession>
<evidence type="ECO:0000256" key="1">
    <source>
        <dbReference type="ARBA" id="ARBA00022950"/>
    </source>
</evidence>
<dbReference type="InterPro" id="IPR006427">
    <property type="entry name" value="Portal_HK97"/>
</dbReference>
<evidence type="ECO:0000256" key="2">
    <source>
        <dbReference type="ARBA" id="ARBA00023009"/>
    </source>
</evidence>
<dbReference type="InterPro" id="IPR006944">
    <property type="entry name" value="Phage/GTA_portal"/>
</dbReference>
<keyword evidence="3" id="KW-0231">Viral genome packaging</keyword>
<feature type="region of interest" description="Disordered" evidence="4">
    <location>
        <begin position="402"/>
        <end position="444"/>
    </location>
</feature>
<sequence length="444" mass="49606">MSFFRSLTAFNDTGSYIDFQDTSPRYVPITNLKNSDVFTAINVISNDIATNPIKLESDNVNHIKDKRFNQLNYLLNIKPNDFMTARDFKYALTANLLLTGNSYARILKDKVGNIVDLELLKSSQVTPFLDEDSGEIKYEIQPYGQTPFDLSANEILHIKFLSTNGYVGASPLYALADEMRMQKSGNEMLNAFFGSGINGSAILKMPGDLGPDARNALRNKWIEGNSGDSTHRLIILSGKEDYQPIEIDTNILKIINSNDYTTKQIAKAFGIPISRLGLENSHTSLPQSNLDYVQNSLDHYFSRFTSEFNVKLLSSKDSLKYHFEFDVSRLMELDTETNMKLTLDWFKAGLLSDTESRTRLGYAPADDEMAGVRTIMSNFVPIQNIRENFPNNVAVGNAYDDTGKPISTKENQKSGISNVLKGNEKDGSTESDTSSDDGEGKQND</sequence>
<name>A0A8S5MDC1_9CAUD</name>
<protein>
    <submittedName>
        <fullName evidence="5">Portal protein</fullName>
    </submittedName>
</protein>
<keyword evidence="2" id="KW-1171">Viral genome ejection through host cell envelope</keyword>
<reference evidence="5" key="1">
    <citation type="journal article" date="2021" name="Proc. Natl. Acad. Sci. U.S.A.">
        <title>A Catalog of Tens of Thousands of Viruses from Human Metagenomes Reveals Hidden Associations with Chronic Diseases.</title>
        <authorList>
            <person name="Tisza M.J."/>
            <person name="Buck C.B."/>
        </authorList>
    </citation>
    <scope>NUCLEOTIDE SEQUENCE</scope>
    <source>
        <strain evidence="5">CtX581</strain>
    </source>
</reference>
<keyword evidence="1" id="KW-1188">Viral release from host cell</keyword>
<dbReference type="NCBIfam" id="TIGR01537">
    <property type="entry name" value="portal_HK97"/>
    <property type="match status" value="1"/>
</dbReference>
<proteinExistence type="predicted"/>
<dbReference type="EMBL" id="BK014883">
    <property type="protein sequence ID" value="DAD80317.1"/>
    <property type="molecule type" value="Genomic_DNA"/>
</dbReference>
<evidence type="ECO:0000256" key="4">
    <source>
        <dbReference type="SAM" id="MobiDB-lite"/>
    </source>
</evidence>
<evidence type="ECO:0000313" key="5">
    <source>
        <dbReference type="EMBL" id="DAD80317.1"/>
    </source>
</evidence>
<organism evidence="5">
    <name type="scientific">Siphoviridae sp. ctX581</name>
    <dbReference type="NCBI Taxonomy" id="2826365"/>
    <lineage>
        <taxon>Viruses</taxon>
        <taxon>Duplodnaviria</taxon>
        <taxon>Heunggongvirae</taxon>
        <taxon>Uroviricota</taxon>
        <taxon>Caudoviricetes</taxon>
    </lineage>
</organism>